<keyword evidence="3" id="KW-1185">Reference proteome</keyword>
<evidence type="ECO:0000313" key="2">
    <source>
        <dbReference type="EMBL" id="CAE8583896.1"/>
    </source>
</evidence>
<dbReference type="Proteomes" id="UP000654075">
    <property type="component" value="Unassembled WGS sequence"/>
</dbReference>
<sequence>MHQGPTRHWFRRPLARKRRLELHRQQQCSNGPICCCADIGDLVGGGYGEVQSCREATVPLRNVNICRAARIPWLMRPHRQEQARSLELSLDACLLHTEREHSITYFVMAYSFVAACDTATAVVTSAVEYRVAERAPIAGALVHAQPIFHFGDKLSSRDGLSLSLRNEEPERMVKELSQKAGSHQGHWRQHHDGRFSGPPQGSNSRARRLVPLMAGSEQNCQAIAACSPPLY</sequence>
<evidence type="ECO:0000313" key="3">
    <source>
        <dbReference type="Proteomes" id="UP000654075"/>
    </source>
</evidence>
<evidence type="ECO:0000256" key="1">
    <source>
        <dbReference type="SAM" id="MobiDB-lite"/>
    </source>
</evidence>
<feature type="region of interest" description="Disordered" evidence="1">
    <location>
        <begin position="176"/>
        <end position="205"/>
    </location>
</feature>
<organism evidence="2 3">
    <name type="scientific">Polarella glacialis</name>
    <name type="common">Dinoflagellate</name>
    <dbReference type="NCBI Taxonomy" id="89957"/>
    <lineage>
        <taxon>Eukaryota</taxon>
        <taxon>Sar</taxon>
        <taxon>Alveolata</taxon>
        <taxon>Dinophyceae</taxon>
        <taxon>Suessiales</taxon>
        <taxon>Suessiaceae</taxon>
        <taxon>Polarella</taxon>
    </lineage>
</organism>
<name>A0A813DBN2_POLGL</name>
<reference evidence="2" key="1">
    <citation type="submission" date="2021-02" db="EMBL/GenBank/DDBJ databases">
        <authorList>
            <person name="Dougan E. K."/>
            <person name="Rhodes N."/>
            <person name="Thang M."/>
            <person name="Chan C."/>
        </authorList>
    </citation>
    <scope>NUCLEOTIDE SEQUENCE</scope>
</reference>
<comment type="caution">
    <text evidence="2">The sequence shown here is derived from an EMBL/GenBank/DDBJ whole genome shotgun (WGS) entry which is preliminary data.</text>
</comment>
<dbReference type="EMBL" id="CAJNNV010000930">
    <property type="protein sequence ID" value="CAE8583896.1"/>
    <property type="molecule type" value="Genomic_DNA"/>
</dbReference>
<proteinExistence type="predicted"/>
<dbReference type="AlphaFoldDB" id="A0A813DBN2"/>
<protein>
    <submittedName>
        <fullName evidence="2">Uncharacterized protein</fullName>
    </submittedName>
</protein>
<gene>
    <name evidence="2" type="ORF">PGLA1383_LOCUS2843</name>
</gene>
<accession>A0A813DBN2</accession>